<dbReference type="EMBL" id="KV454489">
    <property type="protein sequence ID" value="ODV58779.1"/>
    <property type="molecule type" value="Genomic_DNA"/>
</dbReference>
<gene>
    <name evidence="2" type="ORF">ASCRUDRAFT_72194</name>
</gene>
<evidence type="ECO:0000313" key="3">
    <source>
        <dbReference type="Proteomes" id="UP000095038"/>
    </source>
</evidence>
<sequence length="143" mass="14930">MAAFRIEDKEQNNYTENRECSGSTVERCAKRAAGSRIRCQALTVSRCSGEAPRSVAVIVFRVEPPGAGGSSRKQQQKDKPEARREKRSVGRVKGVVRGEAGRSGGAGGAGGGAGRREDAGRCGRRIMAASVLRPANAGAPSGC</sequence>
<name>A0A1D2VB02_9ASCO</name>
<dbReference type="AlphaFoldDB" id="A0A1D2VB02"/>
<accession>A0A1D2VB02</accession>
<proteinExistence type="predicted"/>
<keyword evidence="3" id="KW-1185">Reference proteome</keyword>
<feature type="compositionally biased region" description="Basic and acidic residues" evidence="1">
    <location>
        <begin position="75"/>
        <end position="88"/>
    </location>
</feature>
<feature type="region of interest" description="Disordered" evidence="1">
    <location>
        <begin position="1"/>
        <end position="21"/>
    </location>
</feature>
<dbReference type="GeneID" id="30965675"/>
<reference evidence="3" key="1">
    <citation type="submission" date="2016-05" db="EMBL/GenBank/DDBJ databases">
        <title>Comparative genomics of biotechnologically important yeasts.</title>
        <authorList>
            <consortium name="DOE Joint Genome Institute"/>
            <person name="Riley R."/>
            <person name="Haridas S."/>
            <person name="Wolfe K.H."/>
            <person name="Lopes M.R."/>
            <person name="Hittinger C.T."/>
            <person name="Goker M."/>
            <person name="Salamov A."/>
            <person name="Wisecaver J."/>
            <person name="Long T.M."/>
            <person name="Aerts A.L."/>
            <person name="Barry K."/>
            <person name="Choi C."/>
            <person name="Clum A."/>
            <person name="Coughlan A.Y."/>
            <person name="Deshpande S."/>
            <person name="Douglass A.P."/>
            <person name="Hanson S.J."/>
            <person name="Klenk H.-P."/>
            <person name="Labutti K."/>
            <person name="Lapidus A."/>
            <person name="Lindquist E."/>
            <person name="Lipzen A."/>
            <person name="Meier-Kolthoff J.P."/>
            <person name="Ohm R.A."/>
            <person name="Otillar R.P."/>
            <person name="Pangilinan J."/>
            <person name="Peng Y."/>
            <person name="Rokas A."/>
            <person name="Rosa C.A."/>
            <person name="Scheuner C."/>
            <person name="Sibirny A.A."/>
            <person name="Slot J.C."/>
            <person name="Stielow J.B."/>
            <person name="Sun H."/>
            <person name="Kurtzman C.P."/>
            <person name="Blackwell M."/>
            <person name="Grigoriev I.V."/>
            <person name="Jeffries T.W."/>
        </authorList>
    </citation>
    <scope>NUCLEOTIDE SEQUENCE [LARGE SCALE GENOMIC DNA]</scope>
    <source>
        <strain evidence="3">DSM 1968</strain>
    </source>
</reference>
<feature type="region of interest" description="Disordered" evidence="1">
    <location>
        <begin position="63"/>
        <end position="119"/>
    </location>
</feature>
<organism evidence="2 3">
    <name type="scientific">Ascoidea rubescens DSM 1968</name>
    <dbReference type="NCBI Taxonomy" id="1344418"/>
    <lineage>
        <taxon>Eukaryota</taxon>
        <taxon>Fungi</taxon>
        <taxon>Dikarya</taxon>
        <taxon>Ascomycota</taxon>
        <taxon>Saccharomycotina</taxon>
        <taxon>Saccharomycetes</taxon>
        <taxon>Ascoideaceae</taxon>
        <taxon>Ascoidea</taxon>
    </lineage>
</organism>
<feature type="compositionally biased region" description="Gly residues" evidence="1">
    <location>
        <begin position="101"/>
        <end position="113"/>
    </location>
</feature>
<dbReference type="InParanoid" id="A0A1D2VB02"/>
<evidence type="ECO:0000256" key="1">
    <source>
        <dbReference type="SAM" id="MobiDB-lite"/>
    </source>
</evidence>
<evidence type="ECO:0000313" key="2">
    <source>
        <dbReference type="EMBL" id="ODV58779.1"/>
    </source>
</evidence>
<feature type="compositionally biased region" description="Basic and acidic residues" evidence="1">
    <location>
        <begin position="1"/>
        <end position="19"/>
    </location>
</feature>
<dbReference type="Proteomes" id="UP000095038">
    <property type="component" value="Unassembled WGS sequence"/>
</dbReference>
<protein>
    <submittedName>
        <fullName evidence="2">Uncharacterized protein</fullName>
    </submittedName>
</protein>
<dbReference type="RefSeq" id="XP_020045086.1">
    <property type="nucleotide sequence ID" value="XM_020192039.1"/>
</dbReference>